<dbReference type="EMBL" id="CAJOBJ010106644">
    <property type="protein sequence ID" value="CAF4612500.1"/>
    <property type="molecule type" value="Genomic_DNA"/>
</dbReference>
<evidence type="ECO:0000256" key="3">
    <source>
        <dbReference type="PROSITE-ProRule" id="PRU00339"/>
    </source>
</evidence>
<gene>
    <name evidence="4" type="ORF">GIL414_LOCUS39417</name>
</gene>
<evidence type="ECO:0008006" key="6">
    <source>
        <dbReference type="Google" id="ProtNLM"/>
    </source>
</evidence>
<dbReference type="PROSITE" id="PS50005">
    <property type="entry name" value="TPR"/>
    <property type="match status" value="1"/>
</dbReference>
<feature type="non-terminal residue" evidence="4">
    <location>
        <position position="65"/>
    </location>
</feature>
<dbReference type="PANTHER" id="PTHR45641:SF19">
    <property type="entry name" value="NEPHROCYSTIN-3"/>
    <property type="match status" value="1"/>
</dbReference>
<feature type="repeat" description="TPR" evidence="3">
    <location>
        <begin position="30"/>
        <end position="63"/>
    </location>
</feature>
<keyword evidence="2 3" id="KW-0802">TPR repeat</keyword>
<dbReference type="SMART" id="SM00028">
    <property type="entry name" value="TPR"/>
    <property type="match status" value="1"/>
</dbReference>
<dbReference type="PROSITE" id="PS50293">
    <property type="entry name" value="TPR_REGION"/>
    <property type="match status" value="1"/>
</dbReference>
<dbReference type="Pfam" id="PF13424">
    <property type="entry name" value="TPR_12"/>
    <property type="match status" value="1"/>
</dbReference>
<comment type="caution">
    <text evidence="4">The sequence shown here is derived from an EMBL/GenBank/DDBJ whole genome shotgun (WGS) entry which is preliminary data.</text>
</comment>
<name>A0A8S2ZB42_9BILA</name>
<keyword evidence="1" id="KW-0677">Repeat</keyword>
<dbReference type="InterPro" id="IPR019734">
    <property type="entry name" value="TPR_rpt"/>
</dbReference>
<dbReference type="Proteomes" id="UP000681720">
    <property type="component" value="Unassembled WGS sequence"/>
</dbReference>
<sequence length="65" mass="7320">MGDYSKALEFYKKDIAIKKISLPPIHPDLANSYNNIGVAYSEMGDYPKAISLLEKALDIYRKSLP</sequence>
<dbReference type="AlphaFoldDB" id="A0A8S2ZB42"/>
<reference evidence="4" key="1">
    <citation type="submission" date="2021-02" db="EMBL/GenBank/DDBJ databases">
        <authorList>
            <person name="Nowell W R."/>
        </authorList>
    </citation>
    <scope>NUCLEOTIDE SEQUENCE</scope>
</reference>
<accession>A0A8S2ZB42</accession>
<evidence type="ECO:0000256" key="2">
    <source>
        <dbReference type="ARBA" id="ARBA00022803"/>
    </source>
</evidence>
<dbReference type="InterPro" id="IPR011990">
    <property type="entry name" value="TPR-like_helical_dom_sf"/>
</dbReference>
<protein>
    <recommendedName>
        <fullName evidence="6">Tetratricopeptide repeat protein</fullName>
    </recommendedName>
</protein>
<dbReference type="SUPFAM" id="SSF48452">
    <property type="entry name" value="TPR-like"/>
    <property type="match status" value="1"/>
</dbReference>
<evidence type="ECO:0000313" key="5">
    <source>
        <dbReference type="Proteomes" id="UP000681720"/>
    </source>
</evidence>
<organism evidence="4 5">
    <name type="scientific">Rotaria magnacalcarata</name>
    <dbReference type="NCBI Taxonomy" id="392030"/>
    <lineage>
        <taxon>Eukaryota</taxon>
        <taxon>Metazoa</taxon>
        <taxon>Spiralia</taxon>
        <taxon>Gnathifera</taxon>
        <taxon>Rotifera</taxon>
        <taxon>Eurotatoria</taxon>
        <taxon>Bdelloidea</taxon>
        <taxon>Philodinida</taxon>
        <taxon>Philodinidae</taxon>
        <taxon>Rotaria</taxon>
    </lineage>
</organism>
<dbReference type="PANTHER" id="PTHR45641">
    <property type="entry name" value="TETRATRICOPEPTIDE REPEAT PROTEIN (AFU_ORTHOLOGUE AFUA_6G03870)"/>
    <property type="match status" value="1"/>
</dbReference>
<evidence type="ECO:0000313" key="4">
    <source>
        <dbReference type="EMBL" id="CAF4612500.1"/>
    </source>
</evidence>
<proteinExistence type="predicted"/>
<evidence type="ECO:0000256" key="1">
    <source>
        <dbReference type="ARBA" id="ARBA00022737"/>
    </source>
</evidence>
<dbReference type="Gene3D" id="1.25.40.10">
    <property type="entry name" value="Tetratricopeptide repeat domain"/>
    <property type="match status" value="1"/>
</dbReference>